<feature type="compositionally biased region" description="Pro residues" evidence="1">
    <location>
        <begin position="14"/>
        <end position="28"/>
    </location>
</feature>
<dbReference type="InParanoid" id="A0A4S2MXV4"/>
<evidence type="ECO:0000313" key="2">
    <source>
        <dbReference type="EMBL" id="TGZ81491.1"/>
    </source>
</evidence>
<evidence type="ECO:0000313" key="3">
    <source>
        <dbReference type="Proteomes" id="UP000298138"/>
    </source>
</evidence>
<proteinExistence type="predicted"/>
<dbReference type="AlphaFoldDB" id="A0A4S2MXV4"/>
<reference evidence="2 3" key="1">
    <citation type="submission" date="2019-04" db="EMBL/GenBank/DDBJ databases">
        <title>Comparative genomics and transcriptomics to analyze fruiting body development in filamentous ascomycetes.</title>
        <authorList>
            <consortium name="DOE Joint Genome Institute"/>
            <person name="Lutkenhaus R."/>
            <person name="Traeger S."/>
            <person name="Breuer J."/>
            <person name="Kuo A."/>
            <person name="Lipzen A."/>
            <person name="Pangilinan J."/>
            <person name="Dilworth D."/>
            <person name="Sandor L."/>
            <person name="Poggeler S."/>
            <person name="Barry K."/>
            <person name="Grigoriev I.V."/>
            <person name="Nowrousian M."/>
        </authorList>
    </citation>
    <scope>NUCLEOTIDE SEQUENCE [LARGE SCALE GENOMIC DNA]</scope>
    <source>
        <strain evidence="2 3">CBS 389.68</strain>
    </source>
</reference>
<dbReference type="STRING" id="341454.A0A4S2MXV4"/>
<dbReference type="EMBL" id="ML220119">
    <property type="protein sequence ID" value="TGZ81491.1"/>
    <property type="molecule type" value="Genomic_DNA"/>
</dbReference>
<feature type="region of interest" description="Disordered" evidence="1">
    <location>
        <begin position="684"/>
        <end position="731"/>
    </location>
</feature>
<feature type="region of interest" description="Disordered" evidence="1">
    <location>
        <begin position="602"/>
        <end position="661"/>
    </location>
</feature>
<dbReference type="OrthoDB" id="5373744at2759"/>
<accession>A0A4S2MXV4</accession>
<name>A0A4S2MXV4_9PEZI</name>
<feature type="compositionally biased region" description="Low complexity" evidence="1">
    <location>
        <begin position="702"/>
        <end position="711"/>
    </location>
</feature>
<keyword evidence="3" id="KW-1185">Reference proteome</keyword>
<feature type="compositionally biased region" description="Basic and acidic residues" evidence="1">
    <location>
        <begin position="768"/>
        <end position="810"/>
    </location>
</feature>
<feature type="compositionally biased region" description="Low complexity" evidence="1">
    <location>
        <begin position="47"/>
        <end position="67"/>
    </location>
</feature>
<feature type="compositionally biased region" description="Low complexity" evidence="1">
    <location>
        <begin position="213"/>
        <end position="223"/>
    </location>
</feature>
<evidence type="ECO:0000256" key="1">
    <source>
        <dbReference type="SAM" id="MobiDB-lite"/>
    </source>
</evidence>
<feature type="region of interest" description="Disordered" evidence="1">
    <location>
        <begin position="748"/>
        <end position="810"/>
    </location>
</feature>
<dbReference type="Proteomes" id="UP000298138">
    <property type="component" value="Unassembled WGS sequence"/>
</dbReference>
<feature type="region of interest" description="Disordered" evidence="1">
    <location>
        <begin position="1"/>
        <end position="232"/>
    </location>
</feature>
<sequence length="810" mass="87547">MLATSPPGAFESPLPSPPPLLNPSPPSDVAPQAPDATPDSPPPPTPQFAQTPSTPPDDAATSAAPQTDAPPEPAPLHTPPPPPRIPHSAPSSPPRQGPGPSALPGPIMGRSESLRNRAGMPGPMQRFFTETPASSMLHGMHHRDAEHPVNYMPPSPPLTRNSSTPTRSPSAPAAPSARAASAAPTVTPTVHTAASGSGAGSTTHANDVPIHRSATTGSSSTSSKEQRRALGKSLGASPVDYLIPNGSIERPVSQYFSPTHDPFALDIPAGIDLNEPEKCPPSGLFKNLHTLLDNYMGILTAGGSIAVGTGYRSVARRLLDRVEGMFARDLGIDGITWTEILEYLRGTRPKPKLCILPVRGLISRGGDESVINTTAPARAVSPPRQPMGKVEKWLYEVEQQLKSEEQNFNPAPDAPPRLTREEMEEMDRMVIKIIEQILLSDTTDDHIARFREFLEMPTLIENARLALERLYPDHPKESITTPIVALYLVMNPPLHPLLAAMASITSEELDLLNSGRFDAFLDGSSKVVAQDEDEELAVISRLDKRLWSVLEGLEDEIEDLHNRALIVRRALKARKENIVTQRRKGPIGIPGGESLLNIATTNNQHQHQHHHTHRSTSPGPKSPTIPDDRNSIPPLATPTVNIQAPVDLPPIRPPETDDDWAHNVPALNLPITPDDSASNIDFARRRRHHERISSTSGGGGTTSTRRSATSASKKEKRETGTGMTTNGPVGKTIAAGMKFGGGVLESIMGGGSEAGESTMSKKKKKREGSRVRSADHGHRHKEKSEEERERRREKKREREREKESNIEAGG</sequence>
<gene>
    <name evidence="2" type="ORF">EX30DRAFT_264482</name>
</gene>
<protein>
    <submittedName>
        <fullName evidence="2">Uncharacterized protein</fullName>
    </submittedName>
</protein>
<organism evidence="2 3">
    <name type="scientific">Ascodesmis nigricans</name>
    <dbReference type="NCBI Taxonomy" id="341454"/>
    <lineage>
        <taxon>Eukaryota</taxon>
        <taxon>Fungi</taxon>
        <taxon>Dikarya</taxon>
        <taxon>Ascomycota</taxon>
        <taxon>Pezizomycotina</taxon>
        <taxon>Pezizomycetes</taxon>
        <taxon>Pezizales</taxon>
        <taxon>Ascodesmidaceae</taxon>
        <taxon>Ascodesmis</taxon>
    </lineage>
</organism>
<feature type="compositionally biased region" description="Pro residues" evidence="1">
    <location>
        <begin position="68"/>
        <end position="103"/>
    </location>
</feature>
<feature type="compositionally biased region" description="Low complexity" evidence="1">
    <location>
        <begin position="158"/>
        <end position="203"/>
    </location>
</feature>